<evidence type="ECO:0000256" key="4">
    <source>
        <dbReference type="ARBA" id="ARBA00035174"/>
    </source>
</evidence>
<accession>A0A6P1ZFI5</accession>
<dbReference type="EMBL" id="QMIF01000010">
    <property type="protein sequence ID" value="TVM32556.1"/>
    <property type="molecule type" value="Genomic_DNA"/>
</dbReference>
<protein>
    <recommendedName>
        <fullName evidence="4 5">Large ribosomal subunit protein bL28</fullName>
    </recommendedName>
</protein>
<dbReference type="RefSeq" id="WP_144306175.1">
    <property type="nucleotide sequence ID" value="NZ_CP039543.1"/>
</dbReference>
<dbReference type="GO" id="GO:0003735">
    <property type="term" value="F:structural constituent of ribosome"/>
    <property type="evidence" value="ECO:0007669"/>
    <property type="project" value="InterPro"/>
</dbReference>
<evidence type="ECO:0000313" key="8">
    <source>
        <dbReference type="Proteomes" id="UP000434052"/>
    </source>
</evidence>
<sequence>MSKVCEICGKRPQVGNNVSHAHNKTKRRFMPNLQQVRALLPSGEVKRIQVCTRCLRSGEIAKPPARQVD</sequence>
<dbReference type="AlphaFoldDB" id="A0A6P1ZFI5"/>
<dbReference type="InterPro" id="IPR026569">
    <property type="entry name" value="Ribosomal_bL28"/>
</dbReference>
<dbReference type="Gene3D" id="2.30.170.40">
    <property type="entry name" value="Ribosomal protein L28/L24"/>
    <property type="match status" value="1"/>
</dbReference>
<evidence type="ECO:0000256" key="1">
    <source>
        <dbReference type="ARBA" id="ARBA00008760"/>
    </source>
</evidence>
<dbReference type="Gene3D" id="2.20.150.30">
    <property type="match status" value="1"/>
</dbReference>
<dbReference type="PANTHER" id="PTHR39080:SF1">
    <property type="entry name" value="LARGE RIBOSOMAL SUBUNIT PROTEIN BL28A"/>
    <property type="match status" value="1"/>
</dbReference>
<evidence type="ECO:0000313" key="6">
    <source>
        <dbReference type="EMBL" id="QJT08608.1"/>
    </source>
</evidence>
<keyword evidence="2 5" id="KW-0689">Ribosomal protein</keyword>
<reference evidence="7 8" key="1">
    <citation type="submission" date="2018-06" db="EMBL/GenBank/DDBJ databases">
        <title>Complete genome of Desulfovibrio marinus P48SEP.</title>
        <authorList>
            <person name="Crispim J.S."/>
            <person name="Vidigal P.M.P."/>
            <person name="Silva L.C.F."/>
            <person name="Araujo L.C."/>
            <person name="Laguardia C.N."/>
            <person name="Dias R.S."/>
            <person name="Sousa M.P."/>
            <person name="Paula S.O."/>
            <person name="Silva C."/>
        </authorList>
    </citation>
    <scope>NUCLEOTIDE SEQUENCE [LARGE SCALE GENOMIC DNA]</scope>
    <source>
        <strain evidence="7 8">P48SEP</strain>
    </source>
</reference>
<evidence type="ECO:0000313" key="9">
    <source>
        <dbReference type="Proteomes" id="UP000503251"/>
    </source>
</evidence>
<gene>
    <name evidence="5 7" type="primary">rpmB</name>
    <name evidence="7" type="ORF">DQK91_14885</name>
    <name evidence="6" type="ORF">E8L03_06580</name>
</gene>
<dbReference type="HAMAP" id="MF_00373">
    <property type="entry name" value="Ribosomal_bL28"/>
    <property type="match status" value="1"/>
</dbReference>
<evidence type="ECO:0000313" key="7">
    <source>
        <dbReference type="EMBL" id="TVM32556.1"/>
    </source>
</evidence>
<dbReference type="PANTHER" id="PTHR39080">
    <property type="entry name" value="50S RIBOSOMAL PROTEIN L28"/>
    <property type="match status" value="1"/>
</dbReference>
<dbReference type="NCBIfam" id="TIGR00009">
    <property type="entry name" value="L28"/>
    <property type="match status" value="1"/>
</dbReference>
<dbReference type="Proteomes" id="UP000434052">
    <property type="component" value="Unassembled WGS sequence"/>
</dbReference>
<organism evidence="7 8">
    <name type="scientific">Oceanidesulfovibrio marinus</name>
    <dbReference type="NCBI Taxonomy" id="370038"/>
    <lineage>
        <taxon>Bacteria</taxon>
        <taxon>Pseudomonadati</taxon>
        <taxon>Thermodesulfobacteriota</taxon>
        <taxon>Desulfovibrionia</taxon>
        <taxon>Desulfovibrionales</taxon>
        <taxon>Desulfovibrionaceae</taxon>
        <taxon>Oceanidesulfovibrio</taxon>
    </lineage>
</organism>
<reference evidence="6 9" key="2">
    <citation type="submission" date="2019-04" db="EMBL/GenBank/DDBJ databases">
        <title>Isolation and culture of sulfate reducing bacteria from the cold seep of the South China Sea.</title>
        <authorList>
            <person name="Sun C."/>
            <person name="Liu R."/>
        </authorList>
    </citation>
    <scope>NUCLEOTIDE SEQUENCE [LARGE SCALE GENOMIC DNA]</scope>
    <source>
        <strain evidence="6 9">CS1</strain>
    </source>
</reference>
<dbReference type="GO" id="GO:0006412">
    <property type="term" value="P:translation"/>
    <property type="evidence" value="ECO:0007669"/>
    <property type="project" value="UniProtKB-UniRule"/>
</dbReference>
<dbReference type="InterPro" id="IPR037147">
    <property type="entry name" value="Ribosomal_bL28_sf"/>
</dbReference>
<dbReference type="InterPro" id="IPR034704">
    <property type="entry name" value="Ribosomal_bL28/bL31-like_sf"/>
</dbReference>
<dbReference type="SUPFAM" id="SSF143800">
    <property type="entry name" value="L28p-like"/>
    <property type="match status" value="1"/>
</dbReference>
<dbReference type="EMBL" id="CP039543">
    <property type="protein sequence ID" value="QJT08608.1"/>
    <property type="molecule type" value="Genomic_DNA"/>
</dbReference>
<dbReference type="OrthoDB" id="9805609at2"/>
<evidence type="ECO:0000256" key="5">
    <source>
        <dbReference type="HAMAP-Rule" id="MF_00373"/>
    </source>
</evidence>
<keyword evidence="3 5" id="KW-0687">Ribonucleoprotein</keyword>
<dbReference type="Proteomes" id="UP000503251">
    <property type="component" value="Chromosome"/>
</dbReference>
<dbReference type="InterPro" id="IPR001383">
    <property type="entry name" value="Ribosomal_bL28_bact-type"/>
</dbReference>
<evidence type="ECO:0000256" key="2">
    <source>
        <dbReference type="ARBA" id="ARBA00022980"/>
    </source>
</evidence>
<dbReference type="GO" id="GO:1990904">
    <property type="term" value="C:ribonucleoprotein complex"/>
    <property type="evidence" value="ECO:0007669"/>
    <property type="project" value="UniProtKB-KW"/>
</dbReference>
<comment type="similarity">
    <text evidence="1 5">Belongs to the bacterial ribosomal protein bL28 family.</text>
</comment>
<keyword evidence="9" id="KW-1185">Reference proteome</keyword>
<dbReference type="InterPro" id="IPR050096">
    <property type="entry name" value="Bacterial_rp_bL28"/>
</dbReference>
<dbReference type="GO" id="GO:0005840">
    <property type="term" value="C:ribosome"/>
    <property type="evidence" value="ECO:0007669"/>
    <property type="project" value="UniProtKB-KW"/>
</dbReference>
<evidence type="ECO:0000256" key="3">
    <source>
        <dbReference type="ARBA" id="ARBA00023274"/>
    </source>
</evidence>
<name>A0A6P1ZFI5_9BACT</name>
<dbReference type="Pfam" id="PF00830">
    <property type="entry name" value="Ribosomal_L28"/>
    <property type="match status" value="1"/>
</dbReference>
<proteinExistence type="inferred from homology"/>